<comment type="catalytic activity">
    <reaction evidence="18">
        <text>glycine + 2-oxoglutarate = glyoxylate + L-glutamate</text>
        <dbReference type="Rhea" id="RHEA:14089"/>
        <dbReference type="ChEBI" id="CHEBI:16810"/>
        <dbReference type="ChEBI" id="CHEBI:29985"/>
        <dbReference type="ChEBI" id="CHEBI:36655"/>
        <dbReference type="ChEBI" id="CHEBI:57305"/>
        <dbReference type="EC" id="2.6.1.4"/>
    </reaction>
</comment>
<dbReference type="Gene3D" id="3.40.640.10">
    <property type="entry name" value="Type I PLP-dependent aspartate aminotransferase-like (Major domain)"/>
    <property type="match status" value="1"/>
</dbReference>
<evidence type="ECO:0000256" key="17">
    <source>
        <dbReference type="ARBA" id="ARBA00026106"/>
    </source>
</evidence>
<evidence type="ECO:0000256" key="4">
    <source>
        <dbReference type="ARBA" id="ARBA00005885"/>
    </source>
</evidence>
<dbReference type="Pfam" id="PF06886">
    <property type="entry name" value="TPX2"/>
    <property type="match status" value="1"/>
</dbReference>
<comment type="function">
    <text evidence="19">Transfer of C3 units between the cytosol of mesophyll and bundle sheath cells to maintain a nitrogen-carbon balance in the C4-dicarboxylic pathway.</text>
</comment>
<evidence type="ECO:0000259" key="27">
    <source>
        <dbReference type="Pfam" id="PF12214"/>
    </source>
</evidence>
<evidence type="ECO:0000256" key="12">
    <source>
        <dbReference type="ARBA" id="ARBA00022898"/>
    </source>
</evidence>
<evidence type="ECO:0000256" key="6">
    <source>
        <dbReference type="ARBA" id="ARBA00013049"/>
    </source>
</evidence>
<dbReference type="InterPro" id="IPR015422">
    <property type="entry name" value="PyrdxlP-dep_Trfase_small"/>
</dbReference>
<evidence type="ECO:0000256" key="24">
    <source>
        <dbReference type="SAM" id="MobiDB-lite"/>
    </source>
</evidence>
<dbReference type="Pfam" id="PF13041">
    <property type="entry name" value="PPR_2"/>
    <property type="match status" value="2"/>
</dbReference>
<dbReference type="EC" id="2.6.1.4" evidence="20"/>
<dbReference type="SUPFAM" id="SSF53383">
    <property type="entry name" value="PLP-dependent transferases"/>
    <property type="match status" value="1"/>
</dbReference>
<keyword evidence="12" id="KW-0663">Pyridoxal phosphate</keyword>
<dbReference type="GO" id="GO:0047958">
    <property type="term" value="F:glycine:2-oxoglutarate aminotransferase activity"/>
    <property type="evidence" value="ECO:0007669"/>
    <property type="project" value="UniProtKB-EC"/>
</dbReference>
<sequence length="2102" mass="235621">MASGDVGGEGVEVLLMEEAYEFSAPRFFDFINGETEEYIKRAELWFETSLSYAPSPFVPRIREGRSIQIDSLCDFGNVEKEQKVEVSSKDSHQTDPAPEVDNTARNYQHKLATDMEVKAKKDTEIEVSEVECLQTNIVPQQETSFPCNSSTSVAITGTLSHKEVPLELPVALSGGALAAASAAFTYIAQASSTKAMPPSIMNNNEIVEACTPRAQRSPVKGVAPSSSKTLAAKRIANLIRQPSTLKQKSKSPTQSLQSTKRKNIIKCPSNIAANNFMGNDIAHENQAVKRQKLHDGRFRQIHNVKNGVLYHKSRLGLTGGTDMLTNVEKSLRTEVSPYVSAAEMVNKFQSRTRDLDIFQNRSLSHSDTASAVHRRSKLTLTRPKALHRRSKLTLTRPKDPELGTAHRVRAVRIKSSAELEEEMLAKIPKFKARPLNKKILEAPTFPALPRSIPQPPVFQEFRLKTMERANQHAETSSAVSSLAGVVQNQVKPIRLTEPRPRHLETSFRARPPKNKSSQESELEELEKIPKFKARPLNKKILESKREIGMFCNPKPQKTIPQEFHFATEDRLGPPATVVEIFDKLSLHSESSNHEKKEVPRITIPNPFHLHTEERGLEKESQLAEQLVQKELEEEKARIPKAIPYPYAIDYPVIPPKPEPKQCTKPEAFQLESLVRHEEEMLRMLEEKERTEREEAQQRIFRAQAIKNFDHLPLPERERKPLTEVQKFVLHVDHRSVQRTEFDRKIKEKELRCKRLREGQESAKMIEEEKAVKQMRRTMVPHARPLPKFNNPFIPQKSMKQGTKPKSPDLCVNHRVERRHSQWTAVISINCNAHLGKADRNAEAMSGYSRAQYTLASGLGALAHAGDHCGLLSLFFHSSRAQPVRPDRPIYLALLKAAASVSSRSTALSLHAHIAKSGYQRDVVVATALVHAFSRCSDSATARRLFDEMPERDAAAWNAMLSGCARNGDAQQALSMACEMTSCGVRPNTVTLSVLLQVCGGVEDKRLGQSVHAYAVRHLQLVDTFLGNSLVVYYNRAGDSHISERIFERMLRRDIVSWNAMITGRAQCGFGWRALELFNLMREEHHPDLFSLETVLQVCAQIGEDAIDDGQATHGLLVKLGFQMEVYEQNSLLLFYCKCGIMESAQSIFDKMEERNIVSWNILINEALEHLRSMHVNTCSLDAVTIVNMLSLCTGTLNLRSGKVIHGFMLRNKHDYNVFAITALLEHYAKCGAVSEACYLFLKIPVRNRVTWNTMVHCCVHNGFPRTSVKLFYLMQEQDGFMPDATSVVGVIKAIAQRGYEEEKNYIHKYVTERGFTDDEFVANSLIAMHARFHDFDKAISVFERTSKLSTVTWNTMISGYSNYGLANKAMPVYHLMKLQNVAPDLIHTVICKAGYESDMFVGTSLVYGYAKCGDLSMARLIFDGLESKSTVSWNSMIQGYGVHGNAEAVHELFSEMQQSGKVPTVVTFLNIISACSHVGNVEKGKHYYDLMTRVHSVIPNRELLSSLADLLGRSGRLKEAHEVLKKGPLDPGLDAWGALLGACRIQGNLEIGMIAANNVLELDPIHRGYNLLLSNMHAEAGRWIVASKIRKRVDKMGLKKASGWSMVEVMINVDQECKKYRMSPKPLDYESLNENVKKVAYAVRGELYLRASELQKEGKKIIFTNVGNPHALGQKPLTFPRQVVALCQAPFLLDDPHVGILFPADAIARAKHYLSLTSGGLGAYSDSRGLPGIRKEVAEFIERRDGYPSDPELIYLTDGASKGVMQILNTVIRNEKDGILVPVPQYPLYSAAISLFGGSLVPYYLEEEANWGLDINHLRQSVAAGRMKGITVRAMVIINPGNPTGQCLSEANLNELLKFCFQENLVLLADEVYQQNIYQDERPFISARKILLDMGPPMSKEVQLVSFHTVSKGYWGECGQRGGYFEMTNIPAKTVDEIYKVASVSLSPNVPGQIFMGLMVNPLKPGDISYLRFVAESKAILESLKRRAHIMTDGFNSCRNVVCNFTEGAMYSFPQIRLPPRAIEAAKSAGKAPDVFYCLKLLEATGISTVPGSGFGQKEGVFHLRTTILPAEEDMPAIMTSFKKFNDEFMEQYEDYRGYSRM</sequence>
<feature type="repeat" description="PPR" evidence="22">
    <location>
        <begin position="1247"/>
        <end position="1282"/>
    </location>
</feature>
<keyword evidence="8" id="KW-0032">Aminotransferase</keyword>
<feature type="compositionally biased region" description="Basic and acidic residues" evidence="24">
    <location>
        <begin position="498"/>
        <end position="507"/>
    </location>
</feature>
<evidence type="ECO:0000256" key="7">
    <source>
        <dbReference type="ARBA" id="ARBA00022490"/>
    </source>
</evidence>
<comment type="similarity">
    <text evidence="4">Belongs to the TPX2 family.</text>
</comment>
<dbReference type="GO" id="GO:0005874">
    <property type="term" value="C:microtubule"/>
    <property type="evidence" value="ECO:0007669"/>
    <property type="project" value="UniProtKB-KW"/>
</dbReference>
<dbReference type="InterPro" id="IPR004839">
    <property type="entry name" value="Aminotransferase_I/II_large"/>
</dbReference>
<dbReference type="InterPro" id="IPR015421">
    <property type="entry name" value="PyrdxlP-dep_Trfase_major"/>
</dbReference>
<name>A0A4S8ISJ8_MUSBA</name>
<dbReference type="Pfam" id="PF20431">
    <property type="entry name" value="E_motif"/>
    <property type="match status" value="1"/>
</dbReference>
<comment type="caution">
    <text evidence="28">The sequence shown here is derived from an EMBL/GenBank/DDBJ whole genome shotgun (WGS) entry which is preliminary data.</text>
</comment>
<comment type="subcellular location">
    <subcellularLocation>
        <location evidence="3">Cytoplasm</location>
        <location evidence="3">Cytoskeleton</location>
    </subcellularLocation>
</comment>
<evidence type="ECO:0000256" key="16">
    <source>
        <dbReference type="ARBA" id="ARBA00025785"/>
    </source>
</evidence>
<comment type="similarity">
    <text evidence="16">Belongs to the class-I pyridoxal-phosphate-dependent aminotransferase family. Alanine aminotransferase subfamily.</text>
</comment>
<feature type="repeat" description="PPR" evidence="22">
    <location>
        <begin position="952"/>
        <end position="986"/>
    </location>
</feature>
<feature type="region of interest" description="Disordered" evidence="24">
    <location>
        <begin position="498"/>
        <end position="526"/>
    </location>
</feature>
<feature type="coiled-coil region" evidence="23">
    <location>
        <begin position="667"/>
        <end position="694"/>
    </location>
</feature>
<dbReference type="GO" id="GO:0003723">
    <property type="term" value="F:RNA binding"/>
    <property type="evidence" value="ECO:0007669"/>
    <property type="project" value="InterPro"/>
</dbReference>
<evidence type="ECO:0000256" key="3">
    <source>
        <dbReference type="ARBA" id="ARBA00004245"/>
    </source>
</evidence>
<dbReference type="InterPro" id="IPR046848">
    <property type="entry name" value="E_motif"/>
</dbReference>
<evidence type="ECO:0000256" key="8">
    <source>
        <dbReference type="ARBA" id="ARBA00022576"/>
    </source>
</evidence>
<keyword evidence="23" id="KW-0175">Coiled coil</keyword>
<dbReference type="FunFam" id="1.10.287.1970:FF:000001">
    <property type="entry name" value="Alanine aminotransferase 2"/>
    <property type="match status" value="1"/>
</dbReference>
<keyword evidence="13" id="KW-0206">Cytoskeleton</keyword>
<evidence type="ECO:0000256" key="1">
    <source>
        <dbReference type="ARBA" id="ARBA00001781"/>
    </source>
</evidence>
<feature type="repeat" description="PPR" evidence="22">
    <location>
        <begin position="1124"/>
        <end position="1158"/>
    </location>
</feature>
<comment type="pathway">
    <text evidence="15">Photosynthesis; C4 acid pathway.</text>
</comment>
<evidence type="ECO:0000313" key="28">
    <source>
        <dbReference type="EMBL" id="THU51369.1"/>
    </source>
</evidence>
<comment type="pathway">
    <text evidence="14">Amino-acid degradation; L-alanine degradation via transaminase pathway; pyruvate from L-alanine: step 1/1.</text>
</comment>
<dbReference type="FunFam" id="3.40.640.10:FF:000012">
    <property type="entry name" value="alanine aminotransferase 2"/>
    <property type="match status" value="1"/>
</dbReference>
<dbReference type="Pfam" id="PF01535">
    <property type="entry name" value="PPR"/>
    <property type="match status" value="6"/>
</dbReference>
<dbReference type="InterPro" id="IPR027330">
    <property type="entry name" value="TPX2_central_dom"/>
</dbReference>
<dbReference type="STRING" id="52838.A0A4S8ISJ8"/>
<dbReference type="EC" id="2.6.1.2" evidence="17"/>
<feature type="domain" description="TPX2 C-terminal" evidence="26">
    <location>
        <begin position="727"/>
        <end position="802"/>
    </location>
</feature>
<dbReference type="InterPro" id="IPR046960">
    <property type="entry name" value="PPR_At4g14850-like_plant"/>
</dbReference>
<dbReference type="InterPro" id="IPR015424">
    <property type="entry name" value="PyrdxlP-dep_Trfase"/>
</dbReference>
<feature type="repeat" description="PPR" evidence="22">
    <location>
        <begin position="1349"/>
        <end position="1383"/>
    </location>
</feature>
<accession>A0A4S8ISJ8</accession>
<dbReference type="InterPro" id="IPR002885">
    <property type="entry name" value="PPR_rpt"/>
</dbReference>
<evidence type="ECO:0000256" key="9">
    <source>
        <dbReference type="ARBA" id="ARBA00022679"/>
    </source>
</evidence>
<keyword evidence="29" id="KW-1185">Reference proteome</keyword>
<dbReference type="InterPro" id="IPR011990">
    <property type="entry name" value="TPR-like_helical_dom_sf"/>
</dbReference>
<feature type="domain" description="TPX2 central" evidence="27">
    <location>
        <begin position="393"/>
        <end position="565"/>
    </location>
</feature>
<evidence type="ECO:0000256" key="15">
    <source>
        <dbReference type="ARBA" id="ARBA00025709"/>
    </source>
</evidence>
<dbReference type="FunFam" id="3.90.1150.10:FF:000010">
    <property type="entry name" value="Alanine aminotransferase 2"/>
    <property type="match status" value="1"/>
</dbReference>
<dbReference type="FunFam" id="1.25.40.10:FF:000344">
    <property type="entry name" value="Pentatricopeptide repeat-containing protein"/>
    <property type="match status" value="1"/>
</dbReference>
<comment type="catalytic activity">
    <reaction evidence="1">
        <text>glyoxylate + L-alanine = glycine + pyruvate</text>
        <dbReference type="Rhea" id="RHEA:24248"/>
        <dbReference type="ChEBI" id="CHEBI:15361"/>
        <dbReference type="ChEBI" id="CHEBI:36655"/>
        <dbReference type="ChEBI" id="CHEBI:57305"/>
        <dbReference type="ChEBI" id="CHEBI:57972"/>
        <dbReference type="EC" id="2.6.1.44"/>
    </reaction>
</comment>
<dbReference type="Proteomes" id="UP000317650">
    <property type="component" value="Chromosome 6"/>
</dbReference>
<evidence type="ECO:0000256" key="10">
    <source>
        <dbReference type="ARBA" id="ARBA00022701"/>
    </source>
</evidence>
<evidence type="ECO:0000256" key="22">
    <source>
        <dbReference type="PROSITE-ProRule" id="PRU00708"/>
    </source>
</evidence>
<keyword evidence="11" id="KW-0677">Repeat</keyword>
<feature type="compositionally biased region" description="Polar residues" evidence="24">
    <location>
        <begin position="242"/>
        <end position="258"/>
    </location>
</feature>
<evidence type="ECO:0000256" key="18">
    <source>
        <dbReference type="ARBA" id="ARBA00052537"/>
    </source>
</evidence>
<comment type="cofactor">
    <cofactor evidence="2">
        <name>pyridoxal 5'-phosphate</name>
        <dbReference type="ChEBI" id="CHEBI:597326"/>
    </cofactor>
</comment>
<dbReference type="PANTHER" id="PTHR47926:SF452">
    <property type="entry name" value="PENTATRICOPEPTIDE REPEAT-CONTAINING PROTEIN"/>
    <property type="match status" value="1"/>
</dbReference>
<evidence type="ECO:0000256" key="14">
    <source>
        <dbReference type="ARBA" id="ARBA00025708"/>
    </source>
</evidence>
<reference evidence="28 29" key="1">
    <citation type="journal article" date="2019" name="Nat. Plants">
        <title>Genome sequencing of Musa balbisiana reveals subgenome evolution and function divergence in polyploid bananas.</title>
        <authorList>
            <person name="Yao X."/>
        </authorList>
    </citation>
    <scope>NUCLEOTIDE SEQUENCE [LARGE SCALE GENOMIC DNA]</scope>
    <source>
        <strain evidence="29">cv. DH-PKW</strain>
        <tissue evidence="28">Leaves</tissue>
    </source>
</reference>
<evidence type="ECO:0000256" key="19">
    <source>
        <dbReference type="ARBA" id="ARBA00059319"/>
    </source>
</evidence>
<dbReference type="Pfam" id="PF12214">
    <property type="entry name" value="TPX2_importin"/>
    <property type="match status" value="1"/>
</dbReference>
<dbReference type="InterPro" id="IPR027329">
    <property type="entry name" value="TPX2_C"/>
</dbReference>
<gene>
    <name evidence="28" type="ORF">C4D60_Mb06t30310</name>
</gene>
<dbReference type="NCBIfam" id="TIGR00756">
    <property type="entry name" value="PPR"/>
    <property type="match status" value="4"/>
</dbReference>
<proteinExistence type="inferred from homology"/>
<feature type="region of interest" description="Disordered" evidence="24">
    <location>
        <begin position="84"/>
        <end position="104"/>
    </location>
</feature>
<dbReference type="GO" id="GO:0008453">
    <property type="term" value="F:alanine-glyoxylate transaminase activity"/>
    <property type="evidence" value="ECO:0007669"/>
    <property type="project" value="UniProtKB-EC"/>
</dbReference>
<dbReference type="GO" id="GO:0005777">
    <property type="term" value="C:peroxisome"/>
    <property type="evidence" value="ECO:0007669"/>
    <property type="project" value="UniProtKB-ARBA"/>
</dbReference>
<evidence type="ECO:0000256" key="2">
    <source>
        <dbReference type="ARBA" id="ARBA00001933"/>
    </source>
</evidence>
<organism evidence="28 29">
    <name type="scientific">Musa balbisiana</name>
    <name type="common">Banana</name>
    <dbReference type="NCBI Taxonomy" id="52838"/>
    <lineage>
        <taxon>Eukaryota</taxon>
        <taxon>Viridiplantae</taxon>
        <taxon>Streptophyta</taxon>
        <taxon>Embryophyta</taxon>
        <taxon>Tracheophyta</taxon>
        <taxon>Spermatophyta</taxon>
        <taxon>Magnoliopsida</taxon>
        <taxon>Liliopsida</taxon>
        <taxon>Zingiberales</taxon>
        <taxon>Musaceae</taxon>
        <taxon>Musa</taxon>
    </lineage>
</organism>
<keyword evidence="10" id="KW-0493">Microtubule</keyword>
<feature type="repeat" description="PPR" evidence="22">
    <location>
        <begin position="1053"/>
        <end position="1087"/>
    </location>
</feature>
<dbReference type="GO" id="GO:0004021">
    <property type="term" value="F:L-alanine:2-oxoglutarate aminotransferase activity"/>
    <property type="evidence" value="ECO:0007669"/>
    <property type="project" value="UniProtKB-EC"/>
</dbReference>
<keyword evidence="7" id="KW-0963">Cytoplasm</keyword>
<dbReference type="Gene3D" id="3.90.1150.10">
    <property type="entry name" value="Aspartate Aminotransferase, domain 1"/>
    <property type="match status" value="1"/>
</dbReference>
<dbReference type="GO" id="GO:0009451">
    <property type="term" value="P:RNA modification"/>
    <property type="evidence" value="ECO:0007669"/>
    <property type="project" value="InterPro"/>
</dbReference>
<keyword evidence="9" id="KW-0808">Transferase</keyword>
<evidence type="ECO:0000259" key="25">
    <source>
        <dbReference type="Pfam" id="PF00155"/>
    </source>
</evidence>
<evidence type="ECO:0000259" key="26">
    <source>
        <dbReference type="Pfam" id="PF06886"/>
    </source>
</evidence>
<feature type="repeat" description="PPR" evidence="22">
    <location>
        <begin position="1429"/>
        <end position="1463"/>
    </location>
</feature>
<dbReference type="PANTHER" id="PTHR47926">
    <property type="entry name" value="PENTATRICOPEPTIDE REPEAT-CONTAINING PROTEIN"/>
    <property type="match status" value="1"/>
</dbReference>
<evidence type="ECO:0000256" key="11">
    <source>
        <dbReference type="ARBA" id="ARBA00022737"/>
    </source>
</evidence>
<dbReference type="Gene3D" id="1.25.40.10">
    <property type="entry name" value="Tetratricopeptide repeat domain"/>
    <property type="match status" value="5"/>
</dbReference>
<dbReference type="Gene3D" id="1.10.287.1970">
    <property type="match status" value="1"/>
</dbReference>
<evidence type="ECO:0000256" key="20">
    <source>
        <dbReference type="ARBA" id="ARBA00066546"/>
    </source>
</evidence>
<dbReference type="PROSITE" id="PS51375">
    <property type="entry name" value="PPR"/>
    <property type="match status" value="6"/>
</dbReference>
<evidence type="ECO:0000256" key="23">
    <source>
        <dbReference type="SAM" id="Coils"/>
    </source>
</evidence>
<feature type="compositionally biased region" description="Basic and acidic residues" evidence="24">
    <location>
        <begin position="84"/>
        <end position="93"/>
    </location>
</feature>
<dbReference type="CDD" id="cd00609">
    <property type="entry name" value="AAT_like"/>
    <property type="match status" value="1"/>
</dbReference>
<dbReference type="EMBL" id="PYDT01000009">
    <property type="protein sequence ID" value="THU51369.1"/>
    <property type="molecule type" value="Genomic_DNA"/>
</dbReference>
<evidence type="ECO:0000256" key="5">
    <source>
        <dbReference type="ARBA" id="ARBA00011738"/>
    </source>
</evidence>
<evidence type="ECO:0000313" key="29">
    <source>
        <dbReference type="Proteomes" id="UP000317650"/>
    </source>
</evidence>
<evidence type="ECO:0000256" key="21">
    <source>
        <dbReference type="ARBA" id="ARBA00074121"/>
    </source>
</evidence>
<dbReference type="Pfam" id="PF00155">
    <property type="entry name" value="Aminotran_1_2"/>
    <property type="match status" value="1"/>
</dbReference>
<feature type="domain" description="Aminotransferase class I/classII large" evidence="25">
    <location>
        <begin position="1705"/>
        <end position="2070"/>
    </location>
</feature>
<feature type="region of interest" description="Disordered" evidence="24">
    <location>
        <begin position="242"/>
        <end position="261"/>
    </location>
</feature>
<evidence type="ECO:0000256" key="13">
    <source>
        <dbReference type="ARBA" id="ARBA00023212"/>
    </source>
</evidence>
<comment type="subunit">
    <text evidence="5">Homodimer.</text>
</comment>
<dbReference type="EC" id="2.6.1.44" evidence="6"/>
<dbReference type="GO" id="GO:0030170">
    <property type="term" value="F:pyridoxal phosphate binding"/>
    <property type="evidence" value="ECO:0007669"/>
    <property type="project" value="InterPro"/>
</dbReference>
<protein>
    <recommendedName>
        <fullName evidence="21">Alanine aminotransferase 2</fullName>
        <ecNumber evidence="17">2.6.1.2</ecNumber>
        <ecNumber evidence="20">2.6.1.4</ecNumber>
        <ecNumber evidence="6">2.6.1.44</ecNumber>
    </recommendedName>
</protein>
<dbReference type="FunFam" id="1.25.40.10:FF:000090">
    <property type="entry name" value="Pentatricopeptide repeat-containing protein, chloroplastic"/>
    <property type="match status" value="1"/>
</dbReference>